<dbReference type="GO" id="GO:0008984">
    <property type="term" value="F:protein-glutamate methylesterase activity"/>
    <property type="evidence" value="ECO:0007669"/>
    <property type="project" value="InterPro"/>
</dbReference>
<evidence type="ECO:0000259" key="3">
    <source>
        <dbReference type="PROSITE" id="PS50122"/>
    </source>
</evidence>
<dbReference type="GO" id="GO:0000156">
    <property type="term" value="F:phosphorelay response regulator activity"/>
    <property type="evidence" value="ECO:0007669"/>
    <property type="project" value="InterPro"/>
</dbReference>
<evidence type="ECO:0000313" key="5">
    <source>
        <dbReference type="Proteomes" id="UP000269708"/>
    </source>
</evidence>
<dbReference type="Pfam" id="PF01339">
    <property type="entry name" value="CheB_methylest"/>
    <property type="match status" value="1"/>
</dbReference>
<evidence type="ECO:0000256" key="2">
    <source>
        <dbReference type="SAM" id="MobiDB-lite"/>
    </source>
</evidence>
<reference evidence="4 5" key="1">
    <citation type="submission" date="2018-11" db="EMBL/GenBank/DDBJ databases">
        <title>Genomic Encyclopedia of Type Strains, Phase IV (KMG-IV): sequencing the most valuable type-strain genomes for metagenomic binning, comparative biology and taxonomic classification.</title>
        <authorList>
            <person name="Goeker M."/>
        </authorList>
    </citation>
    <scope>NUCLEOTIDE SEQUENCE [LARGE SCALE GENOMIC DNA]</scope>
    <source>
        <strain evidence="4 5">DSM 25623</strain>
    </source>
</reference>
<dbReference type="Gene3D" id="3.40.50.180">
    <property type="entry name" value="Methylesterase CheB, C-terminal domain"/>
    <property type="match status" value="1"/>
</dbReference>
<comment type="caution">
    <text evidence="4">The sequence shown here is derived from an EMBL/GenBank/DDBJ whole genome shotgun (WGS) entry which is preliminary data.</text>
</comment>
<proteinExistence type="predicted"/>
<evidence type="ECO:0000256" key="1">
    <source>
        <dbReference type="PROSITE-ProRule" id="PRU00050"/>
    </source>
</evidence>
<keyword evidence="5" id="KW-1185">Reference proteome</keyword>
<dbReference type="SUPFAM" id="SSF52738">
    <property type="entry name" value="Methylesterase CheB, C-terminal domain"/>
    <property type="match status" value="1"/>
</dbReference>
<name>A0A3N4V2J4_9GAMM</name>
<dbReference type="GO" id="GO:0005737">
    <property type="term" value="C:cytoplasm"/>
    <property type="evidence" value="ECO:0007669"/>
    <property type="project" value="InterPro"/>
</dbReference>
<evidence type="ECO:0000313" key="4">
    <source>
        <dbReference type="EMBL" id="RPE75455.1"/>
    </source>
</evidence>
<dbReference type="RefSeq" id="WP_123771221.1">
    <property type="nucleotide sequence ID" value="NZ_RKQN01000005.1"/>
</dbReference>
<protein>
    <recommendedName>
        <fullName evidence="3">CheB-type methylesterase domain-containing protein</fullName>
    </recommendedName>
</protein>
<dbReference type="InterPro" id="IPR035909">
    <property type="entry name" value="CheB_C"/>
</dbReference>
<dbReference type="Proteomes" id="UP000269708">
    <property type="component" value="Unassembled WGS sequence"/>
</dbReference>
<sequence>MTDAARRVVLLARPGTARDRLRAALADAGAQLVLEADPTVLASDELLAAAPQVVVVALDAATEDALDRFDPVLHADGVEVLFEEAELAARREGWEAARWVRHLAAKLHGHGDVLPPGHEPEDAPVPEPAAPAAAEPGDASAVAPAAGHAVPAEPTFAVPAASADAPAADAGHAFDPVLAEFDDAPPAFAQETPLEPFAPEWDLSEPAPEPAVEIADARPRLEPVDLRFDQPPALPGDAPAAQDPVLLFAASQPPQPPAPAAPPPAPDWSFADEVEPVGDAASGDDRRFHHDLLEIERRIAGLELVDDRPAPARQGAVLVLAGIGGPDAVRQLLGALPADFPQTVLVQQRLDGGRYDRLVAQMQRVTPLPVQLAEAGRSADRGVVYILPAGLGLRSEGAALRFAEGEADPLDALPGSDSAVLLLSGSDPAQVDAVLRLAGAGALVAGQAPDGCYDAAASTALIARGGESGPPAELAARLAARWKN</sequence>
<dbReference type="AlphaFoldDB" id="A0A3N4V2J4"/>
<comment type="caution">
    <text evidence="1">Lacks conserved residue(s) required for the propagation of feature annotation.</text>
</comment>
<accession>A0A3N4V2J4</accession>
<feature type="domain" description="CheB-type methylesterase" evidence="3">
    <location>
        <begin position="309"/>
        <end position="390"/>
    </location>
</feature>
<organism evidence="4 5">
    <name type="scientific">Vulcaniibacterium tengchongense</name>
    <dbReference type="NCBI Taxonomy" id="1273429"/>
    <lineage>
        <taxon>Bacteria</taxon>
        <taxon>Pseudomonadati</taxon>
        <taxon>Pseudomonadota</taxon>
        <taxon>Gammaproteobacteria</taxon>
        <taxon>Lysobacterales</taxon>
        <taxon>Lysobacteraceae</taxon>
        <taxon>Vulcaniibacterium</taxon>
    </lineage>
</organism>
<gene>
    <name evidence="4" type="ORF">EDC50_2900</name>
</gene>
<feature type="compositionally biased region" description="Pro residues" evidence="2">
    <location>
        <begin position="253"/>
        <end position="266"/>
    </location>
</feature>
<feature type="region of interest" description="Disordered" evidence="2">
    <location>
        <begin position="249"/>
        <end position="284"/>
    </location>
</feature>
<dbReference type="OrthoDB" id="9793421at2"/>
<dbReference type="InterPro" id="IPR000673">
    <property type="entry name" value="Sig_transdc_resp-reg_Me-estase"/>
</dbReference>
<dbReference type="PROSITE" id="PS50122">
    <property type="entry name" value="CHEB"/>
    <property type="match status" value="1"/>
</dbReference>
<dbReference type="GO" id="GO:0006935">
    <property type="term" value="P:chemotaxis"/>
    <property type="evidence" value="ECO:0007669"/>
    <property type="project" value="InterPro"/>
</dbReference>
<feature type="region of interest" description="Disordered" evidence="2">
    <location>
        <begin position="110"/>
        <end position="148"/>
    </location>
</feature>
<dbReference type="EMBL" id="RKQN01000005">
    <property type="protein sequence ID" value="RPE75455.1"/>
    <property type="molecule type" value="Genomic_DNA"/>
</dbReference>
<feature type="compositionally biased region" description="Low complexity" evidence="2">
    <location>
        <begin position="130"/>
        <end position="148"/>
    </location>
</feature>